<sequence>MDAGIDAVKRAGADLGIIVDTDVDRSGIVDSMGNPINSNRFIALMAAITLRDHPGTTIVTDSVTSNGLTDFIASLGGKHFRYKRGYRNVINKGVELNAAGEDCQLMMETSGHGALRENRRVRPFPRLLYLDDGAYLAVKAVIELVNLRLGGCDITSGGCDLTALLRGLKEPVEGAEFRIKIKDPDFKPVAAKVLQEFNAWVQSGAGGRPEYRVYGFGVSWLF</sequence>
<dbReference type="AlphaFoldDB" id="A0A0D2IY13"/>
<proteinExistence type="predicted"/>
<dbReference type="GeneID" id="25732773"/>
<dbReference type="PANTHER" id="PTHR42946:SF1">
    <property type="entry name" value="PHOSPHOGLUCOMUTASE (ALPHA-D-GLUCOSE-1,6-BISPHOSPHATE-DEPENDENT)"/>
    <property type="match status" value="1"/>
</dbReference>
<evidence type="ECO:0000313" key="4">
    <source>
        <dbReference type="EMBL" id="KIY92822.1"/>
    </source>
</evidence>
<dbReference type="Pfam" id="PF02880">
    <property type="entry name" value="PGM_PMM_III"/>
    <property type="match status" value="1"/>
</dbReference>
<feature type="domain" description="Alpha-D-phosphohexomutase alpha/beta/alpha" evidence="3">
    <location>
        <begin position="37"/>
        <end position="141"/>
    </location>
</feature>
<dbReference type="Gene3D" id="3.40.120.10">
    <property type="entry name" value="Alpha-D-Glucose-1,6-Bisphosphate, subunit A, domain 3"/>
    <property type="match status" value="1"/>
</dbReference>
<evidence type="ECO:0000259" key="3">
    <source>
        <dbReference type="Pfam" id="PF02880"/>
    </source>
</evidence>
<organism evidence="4 5">
    <name type="scientific">Monoraphidium neglectum</name>
    <dbReference type="NCBI Taxonomy" id="145388"/>
    <lineage>
        <taxon>Eukaryota</taxon>
        <taxon>Viridiplantae</taxon>
        <taxon>Chlorophyta</taxon>
        <taxon>core chlorophytes</taxon>
        <taxon>Chlorophyceae</taxon>
        <taxon>CS clade</taxon>
        <taxon>Sphaeropleales</taxon>
        <taxon>Selenastraceae</taxon>
        <taxon>Monoraphidium</taxon>
    </lineage>
</organism>
<dbReference type="STRING" id="145388.A0A0D2IY13"/>
<dbReference type="OrthoDB" id="1743979at2759"/>
<dbReference type="GO" id="GO:0005975">
    <property type="term" value="P:carbohydrate metabolic process"/>
    <property type="evidence" value="ECO:0007669"/>
    <property type="project" value="InterPro"/>
</dbReference>
<dbReference type="SUPFAM" id="SSF53738">
    <property type="entry name" value="Phosphoglucomutase, first 3 domains"/>
    <property type="match status" value="1"/>
</dbReference>
<accession>A0A0D2IY13</accession>
<dbReference type="RefSeq" id="XP_013891842.1">
    <property type="nucleotide sequence ID" value="XM_014036388.1"/>
</dbReference>
<dbReference type="GO" id="GO:0004615">
    <property type="term" value="F:phosphomannomutase activity"/>
    <property type="evidence" value="ECO:0007669"/>
    <property type="project" value="TreeGrafter"/>
</dbReference>
<comment type="cofactor">
    <cofactor evidence="1">
        <name>Mg(2+)</name>
        <dbReference type="ChEBI" id="CHEBI:18420"/>
    </cofactor>
</comment>
<reference evidence="4 5" key="1">
    <citation type="journal article" date="2013" name="BMC Genomics">
        <title>Reconstruction of the lipid metabolism for the microalga Monoraphidium neglectum from its genome sequence reveals characteristics suitable for biofuel production.</title>
        <authorList>
            <person name="Bogen C."/>
            <person name="Al-Dilaimi A."/>
            <person name="Albersmeier A."/>
            <person name="Wichmann J."/>
            <person name="Grundmann M."/>
            <person name="Rupp O."/>
            <person name="Lauersen K.J."/>
            <person name="Blifernez-Klassen O."/>
            <person name="Kalinowski J."/>
            <person name="Goesmann A."/>
            <person name="Mussgnug J.H."/>
            <person name="Kruse O."/>
        </authorList>
    </citation>
    <scope>NUCLEOTIDE SEQUENCE [LARGE SCALE GENOMIC DNA]</scope>
    <source>
        <strain evidence="4 5">SAG 48.87</strain>
    </source>
</reference>
<keyword evidence="2" id="KW-0597">Phosphoprotein</keyword>
<gene>
    <name evidence="4" type="ORF">MNEG_15141</name>
</gene>
<dbReference type="Proteomes" id="UP000054498">
    <property type="component" value="Unassembled WGS sequence"/>
</dbReference>
<keyword evidence="5" id="KW-1185">Reference proteome</keyword>
<dbReference type="KEGG" id="mng:MNEG_15141"/>
<dbReference type="InterPro" id="IPR016055">
    <property type="entry name" value="A-D-PHexomutase_a/b/a-I/II/III"/>
</dbReference>
<evidence type="ECO:0000256" key="2">
    <source>
        <dbReference type="ARBA" id="ARBA00022553"/>
    </source>
</evidence>
<evidence type="ECO:0000256" key="1">
    <source>
        <dbReference type="ARBA" id="ARBA00001946"/>
    </source>
</evidence>
<dbReference type="InterPro" id="IPR050060">
    <property type="entry name" value="Phosphoglucosamine_mutase"/>
</dbReference>
<dbReference type="PANTHER" id="PTHR42946">
    <property type="entry name" value="PHOSPHOHEXOSE MUTASE"/>
    <property type="match status" value="1"/>
</dbReference>
<evidence type="ECO:0000313" key="5">
    <source>
        <dbReference type="Proteomes" id="UP000054498"/>
    </source>
</evidence>
<dbReference type="InterPro" id="IPR005846">
    <property type="entry name" value="A-D-PHexomutase_a/b/a-III"/>
</dbReference>
<name>A0A0D2IY13_9CHLO</name>
<dbReference type="EMBL" id="KK105286">
    <property type="protein sequence ID" value="KIY92822.1"/>
    <property type="molecule type" value="Genomic_DNA"/>
</dbReference>
<protein>
    <recommendedName>
        <fullName evidence="3">Alpha-D-phosphohexomutase alpha/beta/alpha domain-containing protein</fullName>
    </recommendedName>
</protein>